<accession>A0ABW6BZZ0</accession>
<evidence type="ECO:0000313" key="3">
    <source>
        <dbReference type="Proteomes" id="UP001597641"/>
    </source>
</evidence>
<protein>
    <recommendedName>
        <fullName evidence="4">DUF5602 domain-containing protein</fullName>
    </recommendedName>
</protein>
<feature type="non-terminal residue" evidence="2">
    <location>
        <position position="201"/>
    </location>
</feature>
<gene>
    <name evidence="2" type="ORF">ACFS7Z_19535</name>
</gene>
<reference evidence="3" key="1">
    <citation type="journal article" date="2019" name="Int. J. Syst. Evol. Microbiol.">
        <title>The Global Catalogue of Microorganisms (GCM) 10K type strain sequencing project: providing services to taxonomists for standard genome sequencing and annotation.</title>
        <authorList>
            <consortium name="The Broad Institute Genomics Platform"/>
            <consortium name="The Broad Institute Genome Sequencing Center for Infectious Disease"/>
            <person name="Wu L."/>
            <person name="Ma J."/>
        </authorList>
    </citation>
    <scope>NUCLEOTIDE SEQUENCE [LARGE SCALE GENOMIC DNA]</scope>
    <source>
        <strain evidence="3">KCTC 23984</strain>
    </source>
</reference>
<proteinExistence type="predicted"/>
<dbReference type="Proteomes" id="UP001597641">
    <property type="component" value="Unassembled WGS sequence"/>
</dbReference>
<evidence type="ECO:0008006" key="4">
    <source>
        <dbReference type="Google" id="ProtNLM"/>
    </source>
</evidence>
<dbReference type="PROSITE" id="PS51257">
    <property type="entry name" value="PROKAR_LIPOPROTEIN"/>
    <property type="match status" value="1"/>
</dbReference>
<comment type="caution">
    <text evidence="2">The sequence shown here is derived from an EMBL/GenBank/DDBJ whole genome shotgun (WGS) entry which is preliminary data.</text>
</comment>
<feature type="chain" id="PRO_5045458988" description="DUF5602 domain-containing protein" evidence="1">
    <location>
        <begin position="25"/>
        <end position="201"/>
    </location>
</feature>
<organism evidence="2 3">
    <name type="scientific">Pontibacter toksunensis</name>
    <dbReference type="NCBI Taxonomy" id="1332631"/>
    <lineage>
        <taxon>Bacteria</taxon>
        <taxon>Pseudomonadati</taxon>
        <taxon>Bacteroidota</taxon>
        <taxon>Cytophagia</taxon>
        <taxon>Cytophagales</taxon>
        <taxon>Hymenobacteraceae</taxon>
        <taxon>Pontibacter</taxon>
    </lineage>
</organism>
<sequence length="201" mass="22368">MINLKNYSRRLLGTFLLLCLLAMSGCELEDFIQPEKPRTVVHYGPATSLLGGTARTWVEMVNGKPSAIGVEMSEEVLQDLPEEMGMFFLELPGQAHATGIKSIMLDWNPMGHAPEEVYTVPHFDFHFFKITEAQVKQIGPGIDEGAYKLVERGVFPSIYTFGPEPFAVPNMGVHWSDITSPEFSPAGFSKTFIYGSYGERV</sequence>
<name>A0ABW6BZZ0_9BACT</name>
<evidence type="ECO:0000313" key="2">
    <source>
        <dbReference type="EMBL" id="MFD3002574.1"/>
    </source>
</evidence>
<keyword evidence="3" id="KW-1185">Reference proteome</keyword>
<dbReference type="EMBL" id="JBHUOX010000018">
    <property type="protein sequence ID" value="MFD3002574.1"/>
    <property type="molecule type" value="Genomic_DNA"/>
</dbReference>
<evidence type="ECO:0000256" key="1">
    <source>
        <dbReference type="SAM" id="SignalP"/>
    </source>
</evidence>
<dbReference type="CDD" id="cd11669">
    <property type="entry name" value="TTHB210-like"/>
    <property type="match status" value="1"/>
</dbReference>
<feature type="signal peptide" evidence="1">
    <location>
        <begin position="1"/>
        <end position="24"/>
    </location>
</feature>
<keyword evidence="1" id="KW-0732">Signal</keyword>
<dbReference type="RefSeq" id="WP_377488223.1">
    <property type="nucleotide sequence ID" value="NZ_JBHUOX010000018.1"/>
</dbReference>
<dbReference type="InterPro" id="IPR033786">
    <property type="entry name" value="TTHB210-like"/>
</dbReference>